<dbReference type="Pfam" id="PF08220">
    <property type="entry name" value="HTH_DeoR"/>
    <property type="match status" value="1"/>
</dbReference>
<dbReference type="InterPro" id="IPR050313">
    <property type="entry name" value="Carb_Metab_HTH_regulators"/>
</dbReference>
<dbReference type="InterPro" id="IPR014036">
    <property type="entry name" value="DeoR-like_C"/>
</dbReference>
<dbReference type="PROSITE" id="PS51000">
    <property type="entry name" value="HTH_DEOR_2"/>
    <property type="match status" value="1"/>
</dbReference>
<accession>A0A850CAP0</accession>
<dbReference type="SMART" id="SM01134">
    <property type="entry name" value="DeoRC"/>
    <property type="match status" value="1"/>
</dbReference>
<keyword evidence="2" id="KW-0804">Transcription</keyword>
<proteinExistence type="predicted"/>
<protein>
    <submittedName>
        <fullName evidence="4">DeoR/GlpR transcriptional regulator</fullName>
    </submittedName>
</protein>
<dbReference type="InterPro" id="IPR037171">
    <property type="entry name" value="NagB/RpiA_transferase-like"/>
</dbReference>
<gene>
    <name evidence="4" type="ORF">HOQ43_09725</name>
</gene>
<organism evidence="4 5">
    <name type="scientific">Glycomyces artemisiae</name>
    <dbReference type="NCBI Taxonomy" id="1076443"/>
    <lineage>
        <taxon>Bacteria</taxon>
        <taxon>Bacillati</taxon>
        <taxon>Actinomycetota</taxon>
        <taxon>Actinomycetes</taxon>
        <taxon>Glycomycetales</taxon>
        <taxon>Glycomycetaceae</taxon>
        <taxon>Glycomyces</taxon>
    </lineage>
</organism>
<dbReference type="InterPro" id="IPR001034">
    <property type="entry name" value="DeoR_HTH"/>
</dbReference>
<dbReference type="AlphaFoldDB" id="A0A850CAP0"/>
<dbReference type="EMBL" id="JABFXE010000409">
    <property type="protein sequence ID" value="NUQ88726.1"/>
    <property type="molecule type" value="Genomic_DNA"/>
</dbReference>
<dbReference type="PANTHER" id="PTHR30363">
    <property type="entry name" value="HTH-TYPE TRANSCRIPTIONAL REGULATOR SRLR-RELATED"/>
    <property type="match status" value="1"/>
</dbReference>
<evidence type="ECO:0000256" key="1">
    <source>
        <dbReference type="ARBA" id="ARBA00023015"/>
    </source>
</evidence>
<dbReference type="InterPro" id="IPR036390">
    <property type="entry name" value="WH_DNA-bd_sf"/>
</dbReference>
<dbReference type="Gene3D" id="3.40.50.1360">
    <property type="match status" value="1"/>
</dbReference>
<dbReference type="Proteomes" id="UP000574690">
    <property type="component" value="Unassembled WGS sequence"/>
</dbReference>
<evidence type="ECO:0000256" key="2">
    <source>
        <dbReference type="ARBA" id="ARBA00023163"/>
    </source>
</evidence>
<sequence>MDKPLSAARRRELIVERASRTGLASVEELAGQFDISPSTIRRDLARLHADGRLARTYGGAIPAVAHPESSLRERLQESTAQKSAISDRAAALVGDGEVVLLDGGSTVLQLAYAVHDRSPLTVVTAALHIMQALASAPGVVVECLGGRLREMSDSMVGPIAEAALERMTFDKVFLGADGVDAVRGICEADREQARLKELMVRSSEEVVVLADATKLGAAPFHAWTRLGADWTLVTDAAATAEQLAPFEERGVRVIVAP</sequence>
<name>A0A850CAP0_9ACTN</name>
<dbReference type="SMART" id="SM00420">
    <property type="entry name" value="HTH_DEOR"/>
    <property type="match status" value="1"/>
</dbReference>
<evidence type="ECO:0000313" key="5">
    <source>
        <dbReference type="Proteomes" id="UP000574690"/>
    </source>
</evidence>
<keyword evidence="1" id="KW-0805">Transcription regulation</keyword>
<evidence type="ECO:0000313" key="4">
    <source>
        <dbReference type="EMBL" id="NUQ88726.1"/>
    </source>
</evidence>
<dbReference type="Pfam" id="PF00455">
    <property type="entry name" value="DeoRC"/>
    <property type="match status" value="1"/>
</dbReference>
<dbReference type="GO" id="GO:0003700">
    <property type="term" value="F:DNA-binding transcription factor activity"/>
    <property type="evidence" value="ECO:0007669"/>
    <property type="project" value="InterPro"/>
</dbReference>
<dbReference type="PANTHER" id="PTHR30363:SF44">
    <property type="entry name" value="AGA OPERON TRANSCRIPTIONAL REPRESSOR-RELATED"/>
    <property type="match status" value="1"/>
</dbReference>
<feature type="domain" description="HTH deoR-type" evidence="3">
    <location>
        <begin position="7"/>
        <end position="62"/>
    </location>
</feature>
<dbReference type="SUPFAM" id="SSF100950">
    <property type="entry name" value="NagB/RpiA/CoA transferase-like"/>
    <property type="match status" value="1"/>
</dbReference>
<reference evidence="4 5" key="1">
    <citation type="submission" date="2020-05" db="EMBL/GenBank/DDBJ databases">
        <title>DNA-SIP metagenomic assembled genomes.</title>
        <authorList>
            <person name="Yu J."/>
        </authorList>
    </citation>
    <scope>NUCLEOTIDE SEQUENCE [LARGE SCALE GENOMIC DNA]</scope>
    <source>
        <strain evidence="4">Bin5.27</strain>
    </source>
</reference>
<dbReference type="SUPFAM" id="SSF46785">
    <property type="entry name" value="Winged helix' DNA-binding domain"/>
    <property type="match status" value="1"/>
</dbReference>
<comment type="caution">
    <text evidence="4">The sequence shown here is derived from an EMBL/GenBank/DDBJ whole genome shotgun (WGS) entry which is preliminary data.</text>
</comment>
<evidence type="ECO:0000259" key="3">
    <source>
        <dbReference type="PROSITE" id="PS51000"/>
    </source>
</evidence>
<dbReference type="PRINTS" id="PR00037">
    <property type="entry name" value="HTHLACR"/>
</dbReference>